<dbReference type="Gene3D" id="1.25.40.10">
    <property type="entry name" value="Tetratricopeptide repeat domain"/>
    <property type="match status" value="1"/>
</dbReference>
<proteinExistence type="predicted"/>
<dbReference type="OrthoDB" id="310217at2759"/>
<feature type="compositionally biased region" description="Basic and acidic residues" evidence="1">
    <location>
        <begin position="1"/>
        <end position="10"/>
    </location>
</feature>
<name>W7TLM3_9STRA</name>
<protein>
    <submittedName>
        <fullName evidence="2">Coatomer protein subunit epsilon</fullName>
    </submittedName>
</protein>
<sequence>MEREDFRMQGERTVATPKTDNSLPYLVRSRHSHLPQLIPPGLFSRHFQSALQAVRWFAEYEAHPEQREAVVGKFQTSLQETATASCPSLQTMAAIIFLKEGLVKDALRAVHRGTTLEQ</sequence>
<comment type="caution">
    <text evidence="2">The sequence shown here is derived from an EMBL/GenBank/DDBJ whole genome shotgun (WGS) entry which is preliminary data.</text>
</comment>
<feature type="region of interest" description="Disordered" evidence="1">
    <location>
        <begin position="1"/>
        <end position="21"/>
    </location>
</feature>
<dbReference type="EMBL" id="AZIL01000564">
    <property type="protein sequence ID" value="EWM26927.1"/>
    <property type="molecule type" value="Genomic_DNA"/>
</dbReference>
<accession>W7TLM3</accession>
<dbReference type="Pfam" id="PF04733">
    <property type="entry name" value="Coatomer_E"/>
    <property type="match status" value="1"/>
</dbReference>
<organism evidence="2 3">
    <name type="scientific">Nannochloropsis gaditana</name>
    <dbReference type="NCBI Taxonomy" id="72520"/>
    <lineage>
        <taxon>Eukaryota</taxon>
        <taxon>Sar</taxon>
        <taxon>Stramenopiles</taxon>
        <taxon>Ochrophyta</taxon>
        <taxon>Eustigmatophyceae</taxon>
        <taxon>Eustigmatales</taxon>
        <taxon>Monodopsidaceae</taxon>
        <taxon>Nannochloropsis</taxon>
    </lineage>
</organism>
<evidence type="ECO:0000313" key="3">
    <source>
        <dbReference type="Proteomes" id="UP000019335"/>
    </source>
</evidence>
<evidence type="ECO:0000313" key="2">
    <source>
        <dbReference type="EMBL" id="EWM26927.1"/>
    </source>
</evidence>
<reference evidence="2 3" key="1">
    <citation type="journal article" date="2014" name="Mol. Plant">
        <title>Chromosome Scale Genome Assembly and Transcriptome Profiling of Nannochloropsis gaditana in Nitrogen Depletion.</title>
        <authorList>
            <person name="Corteggiani Carpinelli E."/>
            <person name="Telatin A."/>
            <person name="Vitulo N."/>
            <person name="Forcato C."/>
            <person name="D'Angelo M."/>
            <person name="Schiavon R."/>
            <person name="Vezzi A."/>
            <person name="Giacometti G.M."/>
            <person name="Morosinotto T."/>
            <person name="Valle G."/>
        </authorList>
    </citation>
    <scope>NUCLEOTIDE SEQUENCE [LARGE SCALE GENOMIC DNA]</scope>
    <source>
        <strain evidence="2 3">B-31</strain>
    </source>
</reference>
<evidence type="ECO:0000256" key="1">
    <source>
        <dbReference type="SAM" id="MobiDB-lite"/>
    </source>
</evidence>
<dbReference type="AlphaFoldDB" id="W7TLM3"/>
<gene>
    <name evidence="2" type="primary">CPC22</name>
    <name evidence="2" type="ORF">Naga_100791g2</name>
</gene>
<keyword evidence="3" id="KW-1185">Reference proteome</keyword>
<dbReference type="Proteomes" id="UP000019335">
    <property type="component" value="Chromosome 7"/>
</dbReference>
<dbReference type="InterPro" id="IPR011990">
    <property type="entry name" value="TPR-like_helical_dom_sf"/>
</dbReference>